<dbReference type="EMBL" id="LR792683">
    <property type="protein sequence ID" value="CAB3396187.1"/>
    <property type="molecule type" value="Genomic_DNA"/>
</dbReference>
<dbReference type="Pfam" id="PF25954">
    <property type="entry name" value="Beta-barrel_RND_2"/>
    <property type="match status" value="1"/>
</dbReference>
<dbReference type="Gene3D" id="2.40.420.20">
    <property type="match status" value="1"/>
</dbReference>
<evidence type="ECO:0000256" key="1">
    <source>
        <dbReference type="ARBA" id="ARBA00009477"/>
    </source>
</evidence>
<evidence type="ECO:0000259" key="7">
    <source>
        <dbReference type="Pfam" id="PF25989"/>
    </source>
</evidence>
<dbReference type="Gene3D" id="2.40.50.100">
    <property type="match status" value="2"/>
</dbReference>
<sequence>MNGRRLAFFLAALALAGGSVAGCAAGNRAATTRQSRAIPVETTVVKQGTIGGTLTLAGQIQASTLTNVAPKQSGKVVQVLVQVGDMVKAGQPLIRLDTSDLESQLRQQQASLQVARAQLDKAKSDAQNSSSQASSALSQAQIALQDAQTTYNRTKSLFDAGAASQQELDQASTALQTKQAAYDAALQQYRTAAPGGDPMNQDSIKVAQAQVAQAEAAVANIQHQIDQMTVAAPVGGVVASRAVEVGEYASPGASAVTIAQTDPVKLTVQVPETAVNEVKPGMGVRVDVQSAGVTGLKGTLARISPVEDNTSKSYPADVEISNADGKLKPGMVAQVTLEGLPPVRGLVIPASAIVETADGPKVFTVVNNVAHQHLIQIGAVDSQHVQVVKGLNEGDVLVVAGQELLGEGAQVTVVQPGQAGGSGAAAGAGQSAGSGRGGGAGQNGGSAGGTRMAVQNGPGQTGRHGGAGQTGGQGPSGQPANGTKGGGAGTASGSGQ</sequence>
<feature type="coiled-coil region" evidence="2">
    <location>
        <begin position="98"/>
        <end position="132"/>
    </location>
</feature>
<dbReference type="AlphaFoldDB" id="A0A6F9EF13"/>
<dbReference type="InterPro" id="IPR058637">
    <property type="entry name" value="YknX-like_C"/>
</dbReference>
<evidence type="ECO:0000259" key="6">
    <source>
        <dbReference type="Pfam" id="PF25954"/>
    </source>
</evidence>
<comment type="similarity">
    <text evidence="1">Belongs to the membrane fusion protein (MFP) (TC 8.A.1) family.</text>
</comment>
<feature type="compositionally biased region" description="Gly residues" evidence="3">
    <location>
        <begin position="419"/>
        <end position="448"/>
    </location>
</feature>
<dbReference type="Pfam" id="PF25881">
    <property type="entry name" value="HH_YBHG"/>
    <property type="match status" value="1"/>
</dbReference>
<feature type="chain" id="PRO_5039619781" evidence="4">
    <location>
        <begin position="22"/>
        <end position="496"/>
    </location>
</feature>
<evidence type="ECO:0000256" key="4">
    <source>
        <dbReference type="SAM" id="SignalP"/>
    </source>
</evidence>
<dbReference type="PROSITE" id="PS51257">
    <property type="entry name" value="PROKAR_LIPOPROTEIN"/>
    <property type="match status" value="1"/>
</dbReference>
<dbReference type="GO" id="GO:1990281">
    <property type="term" value="C:efflux pump complex"/>
    <property type="evidence" value="ECO:0007669"/>
    <property type="project" value="TreeGrafter"/>
</dbReference>
<evidence type="ECO:0000256" key="2">
    <source>
        <dbReference type="SAM" id="Coils"/>
    </source>
</evidence>
<dbReference type="InterPro" id="IPR059052">
    <property type="entry name" value="HH_YbhG-like"/>
</dbReference>
<dbReference type="Proteomes" id="UP000502196">
    <property type="component" value="Chromosome"/>
</dbReference>
<evidence type="ECO:0000313" key="8">
    <source>
        <dbReference type="EMBL" id="CAB3396187.1"/>
    </source>
</evidence>
<dbReference type="RefSeq" id="WP_170086623.1">
    <property type="nucleotide sequence ID" value="NZ_CP047971.1"/>
</dbReference>
<dbReference type="Gene3D" id="2.40.30.170">
    <property type="match status" value="1"/>
</dbReference>
<dbReference type="InterPro" id="IPR058792">
    <property type="entry name" value="Beta-barrel_RND_2"/>
</dbReference>
<feature type="domain" description="YbhG-like alpha-helical hairpin" evidence="5">
    <location>
        <begin position="96"/>
        <end position="226"/>
    </location>
</feature>
<protein>
    <submittedName>
        <fullName evidence="8">Efflux transporter, RND family, MFP subunit</fullName>
    </submittedName>
</protein>
<dbReference type="InterPro" id="IPR006143">
    <property type="entry name" value="RND_pump_MFP"/>
</dbReference>
<evidence type="ECO:0000259" key="5">
    <source>
        <dbReference type="Pfam" id="PF25881"/>
    </source>
</evidence>
<dbReference type="Gene3D" id="1.10.287.470">
    <property type="entry name" value="Helix hairpin bin"/>
    <property type="match status" value="3"/>
</dbReference>
<feature type="compositionally biased region" description="Gly residues" evidence="3">
    <location>
        <begin position="483"/>
        <end position="496"/>
    </location>
</feature>
<dbReference type="PANTHER" id="PTHR30469:SF15">
    <property type="entry name" value="HLYD FAMILY OF SECRETION PROTEINS"/>
    <property type="match status" value="1"/>
</dbReference>
<proteinExistence type="inferred from homology"/>
<evidence type="ECO:0000256" key="3">
    <source>
        <dbReference type="SAM" id="MobiDB-lite"/>
    </source>
</evidence>
<feature type="domain" description="CusB-like beta-barrel" evidence="6">
    <location>
        <begin position="266"/>
        <end position="338"/>
    </location>
</feature>
<feature type="domain" description="YknX-like C-terminal permuted SH3-like" evidence="7">
    <location>
        <begin position="345"/>
        <end position="413"/>
    </location>
</feature>
<name>A0A6F9EF13_9BACL</name>
<feature type="compositionally biased region" description="Gly residues" evidence="3">
    <location>
        <begin position="459"/>
        <end position="475"/>
    </location>
</feature>
<keyword evidence="2" id="KW-0175">Coiled coil</keyword>
<reference evidence="8 9" key="1">
    <citation type="submission" date="2020-04" db="EMBL/GenBank/DDBJ databases">
        <authorList>
            <person name="Hogendoorn C."/>
        </authorList>
    </citation>
    <scope>NUCLEOTIDE SEQUENCE [LARGE SCALE GENOMIC DNA]</scope>
    <source>
        <strain evidence="8">COOX1</strain>
    </source>
</reference>
<dbReference type="GO" id="GO:0015562">
    <property type="term" value="F:efflux transmembrane transporter activity"/>
    <property type="evidence" value="ECO:0007669"/>
    <property type="project" value="TreeGrafter"/>
</dbReference>
<dbReference type="NCBIfam" id="TIGR01730">
    <property type="entry name" value="RND_mfp"/>
    <property type="match status" value="1"/>
</dbReference>
<accession>A0A6F9EF13</accession>
<dbReference type="Pfam" id="PF25989">
    <property type="entry name" value="YknX_C"/>
    <property type="match status" value="1"/>
</dbReference>
<gene>
    <name evidence="8" type="ORF">COOX1_3433</name>
</gene>
<feature type="signal peptide" evidence="4">
    <location>
        <begin position="1"/>
        <end position="21"/>
    </location>
</feature>
<evidence type="ECO:0000313" key="9">
    <source>
        <dbReference type="Proteomes" id="UP000502196"/>
    </source>
</evidence>
<organism evidence="8 9">
    <name type="scientific">Kyrpidia spormannii</name>
    <dbReference type="NCBI Taxonomy" id="2055160"/>
    <lineage>
        <taxon>Bacteria</taxon>
        <taxon>Bacillati</taxon>
        <taxon>Bacillota</taxon>
        <taxon>Bacilli</taxon>
        <taxon>Bacillales</taxon>
        <taxon>Alicyclobacillaceae</taxon>
        <taxon>Kyrpidia</taxon>
    </lineage>
</organism>
<dbReference type="PANTHER" id="PTHR30469">
    <property type="entry name" value="MULTIDRUG RESISTANCE PROTEIN MDTA"/>
    <property type="match status" value="1"/>
</dbReference>
<feature type="region of interest" description="Disordered" evidence="3">
    <location>
        <begin position="419"/>
        <end position="496"/>
    </location>
</feature>
<dbReference type="SUPFAM" id="SSF111369">
    <property type="entry name" value="HlyD-like secretion proteins"/>
    <property type="match status" value="2"/>
</dbReference>
<feature type="coiled-coil region" evidence="2">
    <location>
        <begin position="204"/>
        <end position="231"/>
    </location>
</feature>
<keyword evidence="4" id="KW-0732">Signal</keyword>